<protein>
    <recommendedName>
        <fullName evidence="1">Reverse transcriptase zinc-binding domain-containing protein</fullName>
    </recommendedName>
</protein>
<name>A0A8S9KB86_BRACR</name>
<accession>A0A8S9KB86</accession>
<comment type="caution">
    <text evidence="2">The sequence shown here is derived from an EMBL/GenBank/DDBJ whole genome shotgun (WGS) entry which is preliminary data.</text>
</comment>
<proteinExistence type="predicted"/>
<dbReference type="AlphaFoldDB" id="A0A8S9KB86"/>
<organism evidence="2">
    <name type="scientific">Brassica cretica</name>
    <name type="common">Mustard</name>
    <dbReference type="NCBI Taxonomy" id="69181"/>
    <lineage>
        <taxon>Eukaryota</taxon>
        <taxon>Viridiplantae</taxon>
        <taxon>Streptophyta</taxon>
        <taxon>Embryophyta</taxon>
        <taxon>Tracheophyta</taxon>
        <taxon>Spermatophyta</taxon>
        <taxon>Magnoliopsida</taxon>
        <taxon>eudicotyledons</taxon>
        <taxon>Gunneridae</taxon>
        <taxon>Pentapetalae</taxon>
        <taxon>rosids</taxon>
        <taxon>malvids</taxon>
        <taxon>Brassicales</taxon>
        <taxon>Brassicaceae</taxon>
        <taxon>Brassiceae</taxon>
        <taxon>Brassica</taxon>
    </lineage>
</organism>
<dbReference type="Pfam" id="PF13966">
    <property type="entry name" value="zf-RVT"/>
    <property type="match status" value="1"/>
</dbReference>
<reference evidence="2" key="1">
    <citation type="submission" date="2019-12" db="EMBL/GenBank/DDBJ databases">
        <title>Genome sequencing and annotation of Brassica cretica.</title>
        <authorList>
            <person name="Studholme D.J."/>
            <person name="Sarris P.F."/>
        </authorList>
    </citation>
    <scope>NUCLEOTIDE SEQUENCE</scope>
    <source>
        <strain evidence="2">PFS-102/07</strain>
        <tissue evidence="2">Leaf</tissue>
    </source>
</reference>
<evidence type="ECO:0000259" key="1">
    <source>
        <dbReference type="Pfam" id="PF13966"/>
    </source>
</evidence>
<evidence type="ECO:0000313" key="2">
    <source>
        <dbReference type="EMBL" id="KAF2590646.1"/>
    </source>
</evidence>
<sequence length="184" mass="21433">MWPQTFTHEDAELILKVKPHSDRKDSFKWGYTSNGNYYSSQSGRKLLELLRERQQPLHVAVGLPPIEKNLWKAIWKVKAPSKLKHFLWRVMAGAVPVKERLNSRGLQLDSRCKMCLSGSESICHLLFLCPFANGFSSSSVFLNVYHLVFANGRRAPYIQNRVFPWVLWQIWKARNALIFENMQD</sequence>
<feature type="domain" description="Reverse transcriptase zinc-binding" evidence="1">
    <location>
        <begin position="67"/>
        <end position="133"/>
    </location>
</feature>
<gene>
    <name evidence="2" type="ORF">F2Q70_00039960</name>
</gene>
<dbReference type="EMBL" id="QGKY02000190">
    <property type="protein sequence ID" value="KAF2590646.1"/>
    <property type="molecule type" value="Genomic_DNA"/>
</dbReference>
<dbReference type="InterPro" id="IPR026960">
    <property type="entry name" value="RVT-Znf"/>
</dbReference>